<keyword evidence="10" id="KW-1185">Reference proteome</keyword>
<dbReference type="Gene3D" id="3.40.190.10">
    <property type="entry name" value="Periplasmic binding protein-like II"/>
    <property type="match status" value="1"/>
</dbReference>
<dbReference type="PANTHER" id="PTHR30290">
    <property type="entry name" value="PERIPLASMIC BINDING COMPONENT OF ABC TRANSPORTER"/>
    <property type="match status" value="1"/>
</dbReference>
<dbReference type="InterPro" id="IPR030678">
    <property type="entry name" value="Peptide/Ni-bd"/>
</dbReference>
<dbReference type="InterPro" id="IPR039424">
    <property type="entry name" value="SBP_5"/>
</dbReference>
<feature type="region of interest" description="Disordered" evidence="6">
    <location>
        <begin position="24"/>
        <end position="55"/>
    </location>
</feature>
<evidence type="ECO:0000313" key="9">
    <source>
        <dbReference type="EMBL" id="MBJ6363880.1"/>
    </source>
</evidence>
<keyword evidence="5" id="KW-0653">Protein transport</keyword>
<dbReference type="InterPro" id="IPR000914">
    <property type="entry name" value="SBP_5_dom"/>
</dbReference>
<evidence type="ECO:0000256" key="7">
    <source>
        <dbReference type="SAM" id="SignalP"/>
    </source>
</evidence>
<protein>
    <submittedName>
        <fullName evidence="9">Peptide ABC transporter substrate-binding protein</fullName>
    </submittedName>
</protein>
<dbReference type="PROSITE" id="PS51257">
    <property type="entry name" value="PROKAR_LIPOPROTEIN"/>
    <property type="match status" value="1"/>
</dbReference>
<dbReference type="Gene3D" id="3.90.76.10">
    <property type="entry name" value="Dipeptide-binding Protein, Domain 1"/>
    <property type="match status" value="1"/>
</dbReference>
<dbReference type="GO" id="GO:1904680">
    <property type="term" value="F:peptide transmembrane transporter activity"/>
    <property type="evidence" value="ECO:0007669"/>
    <property type="project" value="TreeGrafter"/>
</dbReference>
<dbReference type="AlphaFoldDB" id="A0A934MMY7"/>
<dbReference type="GO" id="GO:0043190">
    <property type="term" value="C:ATP-binding cassette (ABC) transporter complex"/>
    <property type="evidence" value="ECO:0007669"/>
    <property type="project" value="InterPro"/>
</dbReference>
<dbReference type="PANTHER" id="PTHR30290:SF79">
    <property type="entry name" value="DIPEPTIDE-BINDING PROTEIN DPPE"/>
    <property type="match status" value="1"/>
</dbReference>
<dbReference type="FunFam" id="3.10.105.10:FF:000001">
    <property type="entry name" value="Oligopeptide ABC transporter, oligopeptide-binding protein"/>
    <property type="match status" value="1"/>
</dbReference>
<feature type="chain" id="PRO_5037343688" evidence="7">
    <location>
        <begin position="21"/>
        <end position="560"/>
    </location>
</feature>
<feature type="signal peptide" evidence="7">
    <location>
        <begin position="1"/>
        <end position="20"/>
    </location>
</feature>
<dbReference type="EMBL" id="JAELUP010000107">
    <property type="protein sequence ID" value="MBJ6363880.1"/>
    <property type="molecule type" value="Genomic_DNA"/>
</dbReference>
<dbReference type="CDD" id="cd08504">
    <property type="entry name" value="PBP2_OppA"/>
    <property type="match status" value="1"/>
</dbReference>
<evidence type="ECO:0000259" key="8">
    <source>
        <dbReference type="Pfam" id="PF00496"/>
    </source>
</evidence>
<dbReference type="PIRSF" id="PIRSF002741">
    <property type="entry name" value="MppA"/>
    <property type="match status" value="1"/>
</dbReference>
<evidence type="ECO:0000256" key="1">
    <source>
        <dbReference type="ARBA" id="ARBA00004196"/>
    </source>
</evidence>
<evidence type="ECO:0000256" key="6">
    <source>
        <dbReference type="SAM" id="MobiDB-lite"/>
    </source>
</evidence>
<accession>A0A934MMY7</accession>
<dbReference type="Proteomes" id="UP000640274">
    <property type="component" value="Unassembled WGS sequence"/>
</dbReference>
<evidence type="ECO:0000256" key="4">
    <source>
        <dbReference type="ARBA" id="ARBA00022729"/>
    </source>
</evidence>
<name>A0A934MMY7_9BACL</name>
<dbReference type="Pfam" id="PF00496">
    <property type="entry name" value="SBP_bac_5"/>
    <property type="match status" value="1"/>
</dbReference>
<evidence type="ECO:0000256" key="2">
    <source>
        <dbReference type="ARBA" id="ARBA00005695"/>
    </source>
</evidence>
<dbReference type="Gene3D" id="3.10.105.10">
    <property type="entry name" value="Dipeptide-binding Protein, Domain 3"/>
    <property type="match status" value="1"/>
</dbReference>
<dbReference type="RefSeq" id="WP_199021479.1">
    <property type="nucleotide sequence ID" value="NZ_JAELUP010000107.1"/>
</dbReference>
<feature type="compositionally biased region" description="Low complexity" evidence="6">
    <location>
        <begin position="24"/>
        <end position="39"/>
    </location>
</feature>
<dbReference type="SUPFAM" id="SSF53850">
    <property type="entry name" value="Periplasmic binding protein-like II"/>
    <property type="match status" value="1"/>
</dbReference>
<comment type="subcellular location">
    <subcellularLocation>
        <location evidence="1">Cell envelope</location>
    </subcellularLocation>
</comment>
<comment type="similarity">
    <text evidence="2">Belongs to the bacterial solute-binding protein 5 family.</text>
</comment>
<evidence type="ECO:0000256" key="5">
    <source>
        <dbReference type="ARBA" id="ARBA00022856"/>
    </source>
</evidence>
<dbReference type="GO" id="GO:0015833">
    <property type="term" value="P:peptide transport"/>
    <property type="evidence" value="ECO:0007669"/>
    <property type="project" value="UniProtKB-KW"/>
</dbReference>
<evidence type="ECO:0000256" key="3">
    <source>
        <dbReference type="ARBA" id="ARBA00022448"/>
    </source>
</evidence>
<keyword evidence="4 7" id="KW-0732">Signal</keyword>
<comment type="caution">
    <text evidence="9">The sequence shown here is derived from an EMBL/GenBank/DDBJ whole genome shotgun (WGS) entry which is preliminary data.</text>
</comment>
<dbReference type="FunFam" id="3.90.76.10:FF:000001">
    <property type="entry name" value="Oligopeptide ABC transporter substrate-binding protein"/>
    <property type="match status" value="1"/>
</dbReference>
<keyword evidence="3" id="KW-0813">Transport</keyword>
<proteinExistence type="inferred from homology"/>
<keyword evidence="5" id="KW-0571">Peptide transport</keyword>
<dbReference type="GO" id="GO:0030288">
    <property type="term" value="C:outer membrane-bounded periplasmic space"/>
    <property type="evidence" value="ECO:0007669"/>
    <property type="project" value="UniProtKB-ARBA"/>
</dbReference>
<feature type="domain" description="Solute-binding protein family 5" evidence="8">
    <location>
        <begin position="99"/>
        <end position="481"/>
    </location>
</feature>
<organism evidence="9 10">
    <name type="scientific">Paenibacillus roseus</name>
    <dbReference type="NCBI Taxonomy" id="2798579"/>
    <lineage>
        <taxon>Bacteria</taxon>
        <taxon>Bacillati</taxon>
        <taxon>Bacillota</taxon>
        <taxon>Bacilli</taxon>
        <taxon>Bacillales</taxon>
        <taxon>Paenibacillaceae</taxon>
        <taxon>Paenibacillus</taxon>
    </lineage>
</organism>
<reference evidence="9" key="1">
    <citation type="submission" date="2020-12" db="EMBL/GenBank/DDBJ databases">
        <authorList>
            <person name="Huq M.A."/>
        </authorList>
    </citation>
    <scope>NUCLEOTIDE SEQUENCE</scope>
    <source>
        <strain evidence="9">MAHUQ-46</strain>
    </source>
</reference>
<gene>
    <name evidence="9" type="ORF">JFN88_21945</name>
</gene>
<evidence type="ECO:0000313" key="10">
    <source>
        <dbReference type="Proteomes" id="UP000640274"/>
    </source>
</evidence>
<sequence length="560" mass="62419">MKKRIMIVLSMLLMTSLVFAACSKPTNNQPGNTGNNKGTTSERESPAQGDAGGNASQELRYNLHSEPPSLHPGLANDNVSGGVLNQILEGLTTIGKSGKPEKAIAEQIDVSDDQKVYTFKLRDAVWSNGDPVTAHDFEYAWKWVLDPANEAKYAYQLYYIEGAEQANTGKGSDDAIGINALDEKTLEVKLVNPTPFFLELTSFYTYLPINSKIAEANKNWADNAGDLYTSNGPFKLVEWSHNDKVVLLKNDSYWDKNTVKLDKITMTIVNDENTVLGMFEKNELDWAGSPIGALPTDAIPSLRDSGKLHSQAAASTYFYKFNTTEKPFNNANIRRAFAYAIDRQAIIDNVTQGGQFPATAFVPPSIFADNSKGFFADNDIDKAKGFLQKGLEELGYKDVSELPAITLSYNTSEGHQKIAQAIQDMWTKNLGVEVTLENSEWAVYIEKLHSLDYQVGRMGWIADFNDAVNFLEMFRDKDGGNNDTGWENAQFKDLLAKSSTEKDAAKRTQLLKDAEAILMDEVPVLPIYFYTNNWVVNDKLKDVFIDGLSNIYFKWAYFEA</sequence>